<dbReference type="SUPFAM" id="SSF55781">
    <property type="entry name" value="GAF domain-like"/>
    <property type="match status" value="1"/>
</dbReference>
<dbReference type="PROSITE" id="PS50883">
    <property type="entry name" value="EAL"/>
    <property type="match status" value="1"/>
</dbReference>
<reference evidence="2 3" key="1">
    <citation type="submission" date="2024-09" db="EMBL/GenBank/DDBJ databases">
        <authorList>
            <consortium name="All-Russian atlas of soil microorganisms"/>
            <consortium name="as a basis for the search for new antimicrobial producers and enzymes with unique properties"/>
            <person name="Sokolova E.A."/>
            <person name="Voronina E.N."/>
        </authorList>
    </citation>
    <scope>NUCLEOTIDE SEQUENCE [LARGE SCALE GENOMIC DNA]</scope>
    <source>
        <strain evidence="2 3">AF-22b-331.1</strain>
    </source>
</reference>
<dbReference type="InterPro" id="IPR003018">
    <property type="entry name" value="GAF"/>
</dbReference>
<dbReference type="CDD" id="cd01948">
    <property type="entry name" value="EAL"/>
    <property type="match status" value="1"/>
</dbReference>
<dbReference type="Gene3D" id="3.30.450.40">
    <property type="match status" value="1"/>
</dbReference>
<name>A0ABW7CZJ1_9GAMM</name>
<organism evidence="2 3">
    <name type="scientific">Stenotrophomonas nematodicola</name>
    <dbReference type="NCBI Taxonomy" id="2656746"/>
    <lineage>
        <taxon>Bacteria</taxon>
        <taxon>Pseudomonadati</taxon>
        <taxon>Pseudomonadota</taxon>
        <taxon>Gammaproteobacteria</taxon>
        <taxon>Lysobacterales</taxon>
        <taxon>Lysobacteraceae</taxon>
        <taxon>Stenotrophomonas</taxon>
    </lineage>
</organism>
<dbReference type="Pfam" id="PF00563">
    <property type="entry name" value="EAL"/>
    <property type="match status" value="1"/>
</dbReference>
<accession>A0ABW7CZJ1</accession>
<dbReference type="SUPFAM" id="SSF55073">
    <property type="entry name" value="Nucleotide cyclase"/>
    <property type="match status" value="1"/>
</dbReference>
<dbReference type="Gene3D" id="3.20.20.450">
    <property type="entry name" value="EAL domain"/>
    <property type="match status" value="1"/>
</dbReference>
<proteinExistence type="predicted"/>
<dbReference type="InterPro" id="IPR043128">
    <property type="entry name" value="Rev_trsase/Diguanyl_cyclase"/>
</dbReference>
<evidence type="ECO:0000313" key="3">
    <source>
        <dbReference type="Proteomes" id="UP001605261"/>
    </source>
</evidence>
<dbReference type="SMART" id="SM00267">
    <property type="entry name" value="GGDEF"/>
    <property type="match status" value="1"/>
</dbReference>
<comment type="caution">
    <text evidence="2">The sequence shown here is derived from an EMBL/GenBank/DDBJ whole genome shotgun (WGS) entry which is preliminary data.</text>
</comment>
<dbReference type="Pfam" id="PF01590">
    <property type="entry name" value="GAF"/>
    <property type="match status" value="1"/>
</dbReference>
<evidence type="ECO:0000259" key="1">
    <source>
        <dbReference type="PROSITE" id="PS50883"/>
    </source>
</evidence>
<gene>
    <name evidence="2" type="ORF">ACEU0G_003710</name>
</gene>
<protein>
    <submittedName>
        <fullName evidence="2">EAL domain-containing protein</fullName>
    </submittedName>
</protein>
<dbReference type="PANTHER" id="PTHR33121">
    <property type="entry name" value="CYCLIC DI-GMP PHOSPHODIESTERASE PDEF"/>
    <property type="match status" value="1"/>
</dbReference>
<dbReference type="PANTHER" id="PTHR33121:SF19">
    <property type="entry name" value="CYCLIC DI-GMP PHOSPHODIESTERASE PA2567"/>
    <property type="match status" value="1"/>
</dbReference>
<dbReference type="InterPro" id="IPR035919">
    <property type="entry name" value="EAL_sf"/>
</dbReference>
<dbReference type="SUPFAM" id="SSF141868">
    <property type="entry name" value="EAL domain-like"/>
    <property type="match status" value="1"/>
</dbReference>
<dbReference type="EMBL" id="JBHGCJ010000007">
    <property type="protein sequence ID" value="MFG6109692.1"/>
    <property type="molecule type" value="Genomic_DNA"/>
</dbReference>
<sequence length="607" mass="65792">MSPPVTQEDERRAVLGAMQMTDVGALPSLDHITRLASYTFDAPVAFVSLLGDVEQRFVSRIGLPVAKTCIRASICAHAITANDVFVVADLKADPRFQDNPLVVGAPHLRFYAGAPLVARNGVAIGALCIMDSTPRVFLPRDCEQLASLAQLVMGQLELRNLSGRLDPVSGLPSRHQLHADFPGIVASGATGTHYAVVVDVLDIPRASQVGQVLGLQPLEALIRRAGVRLRTALDGIATVYHVGVTRFAFIVSMSSTRQVESLVLELRGRMLRPLMAAAVPMSPRFHAGVCPIESDEGSHELLRKLLVGLYDAFDAGRTLCWYSAARDQSVHRAYRLASDAERGIANGEFHLVYQPRFDATSRNPVSAEALIRWTHPVLGPISPLEFIPVFEQTALMALVTDWVLDAALDQLLAWRTQGVEVPLSINLPSSYLTSGTAWEVIRAKLSRRAIPVAMVEFEITEGEWLGPDSPAVAQIQAMTQAGVKIAVDDFGSGYSNFSYLSDLPIRTLKLDKSLIDGIGTDPRARAKVSAIHHLAHELGYLTVAEGVEHQEQLDVLTAIGLDQIQGYLLAMPADASAIADLFARARLPLLSALEHAHHPRVTNCIAT</sequence>
<dbReference type="InterPro" id="IPR001633">
    <property type="entry name" value="EAL_dom"/>
</dbReference>
<dbReference type="InterPro" id="IPR029016">
    <property type="entry name" value="GAF-like_dom_sf"/>
</dbReference>
<dbReference type="RefSeq" id="WP_394163476.1">
    <property type="nucleotide sequence ID" value="NZ_JBHGCJ010000007.1"/>
</dbReference>
<dbReference type="SMART" id="SM00065">
    <property type="entry name" value="GAF"/>
    <property type="match status" value="1"/>
</dbReference>
<dbReference type="InterPro" id="IPR050706">
    <property type="entry name" value="Cyclic-di-GMP_PDE-like"/>
</dbReference>
<dbReference type="InterPro" id="IPR029787">
    <property type="entry name" value="Nucleotide_cyclase"/>
</dbReference>
<evidence type="ECO:0000313" key="2">
    <source>
        <dbReference type="EMBL" id="MFG6109692.1"/>
    </source>
</evidence>
<dbReference type="Gene3D" id="3.30.70.270">
    <property type="match status" value="1"/>
</dbReference>
<dbReference type="InterPro" id="IPR000160">
    <property type="entry name" value="GGDEF_dom"/>
</dbReference>
<feature type="domain" description="EAL" evidence="1">
    <location>
        <begin position="333"/>
        <end position="586"/>
    </location>
</feature>
<dbReference type="SMART" id="SM00052">
    <property type="entry name" value="EAL"/>
    <property type="match status" value="1"/>
</dbReference>
<dbReference type="Proteomes" id="UP001605261">
    <property type="component" value="Unassembled WGS sequence"/>
</dbReference>
<keyword evidence="3" id="KW-1185">Reference proteome</keyword>